<evidence type="ECO:0000313" key="2">
    <source>
        <dbReference type="EMBL" id="ORY16892.1"/>
    </source>
</evidence>
<reference evidence="2 3" key="1">
    <citation type="submission" date="2016-07" db="EMBL/GenBank/DDBJ databases">
        <title>Pervasive Adenine N6-methylation of Active Genes in Fungi.</title>
        <authorList>
            <consortium name="DOE Joint Genome Institute"/>
            <person name="Mondo S.J."/>
            <person name="Dannebaum R.O."/>
            <person name="Kuo R.C."/>
            <person name="Labutti K."/>
            <person name="Haridas S."/>
            <person name="Kuo A."/>
            <person name="Salamov A."/>
            <person name="Ahrendt S.R."/>
            <person name="Lipzen A."/>
            <person name="Sullivan W."/>
            <person name="Andreopoulos W.B."/>
            <person name="Clum A."/>
            <person name="Lindquist E."/>
            <person name="Daum C."/>
            <person name="Ramamoorthy G.K."/>
            <person name="Gryganskyi A."/>
            <person name="Culley D."/>
            <person name="Magnuson J.K."/>
            <person name="James T.Y."/>
            <person name="O'Malley M.A."/>
            <person name="Stajich J.E."/>
            <person name="Spatafora J.W."/>
            <person name="Visel A."/>
            <person name="Grigoriev I.V."/>
        </authorList>
    </citation>
    <scope>NUCLEOTIDE SEQUENCE [LARGE SCALE GENOMIC DNA]</scope>
    <source>
        <strain evidence="2 3">CBS 115471</strain>
    </source>
</reference>
<gene>
    <name evidence="2" type="ORF">BCR34DRAFT_73824</name>
</gene>
<keyword evidence="1" id="KW-0175">Coiled coil</keyword>
<keyword evidence="3" id="KW-1185">Reference proteome</keyword>
<dbReference type="AlphaFoldDB" id="A0A1Y2A311"/>
<dbReference type="Proteomes" id="UP000193144">
    <property type="component" value="Unassembled WGS sequence"/>
</dbReference>
<dbReference type="EMBL" id="MCFA01000015">
    <property type="protein sequence ID" value="ORY16892.1"/>
    <property type="molecule type" value="Genomic_DNA"/>
</dbReference>
<proteinExistence type="predicted"/>
<protein>
    <submittedName>
        <fullName evidence="2">Uncharacterized protein</fullName>
    </submittedName>
</protein>
<accession>A0A1Y2A311</accession>
<name>A0A1Y2A311_9PLEO</name>
<feature type="coiled-coil region" evidence="1">
    <location>
        <begin position="33"/>
        <end position="67"/>
    </location>
</feature>
<comment type="caution">
    <text evidence="2">The sequence shown here is derived from an EMBL/GenBank/DDBJ whole genome shotgun (WGS) entry which is preliminary data.</text>
</comment>
<sequence length="126" mass="15005">MEELRRAFTPLLDRNAIERHWETLPENECVRHFEKLQADYDDLQRKNAESKRRTAALEKRVADLYRRLAAGLKAKKDRLVQEYEEVMDGMTEDRAARFHVHITYLEKFAILDEEIAKLVEKFGLKD</sequence>
<evidence type="ECO:0000313" key="3">
    <source>
        <dbReference type="Proteomes" id="UP000193144"/>
    </source>
</evidence>
<evidence type="ECO:0000256" key="1">
    <source>
        <dbReference type="SAM" id="Coils"/>
    </source>
</evidence>
<organism evidence="2 3">
    <name type="scientific">Clohesyomyces aquaticus</name>
    <dbReference type="NCBI Taxonomy" id="1231657"/>
    <lineage>
        <taxon>Eukaryota</taxon>
        <taxon>Fungi</taxon>
        <taxon>Dikarya</taxon>
        <taxon>Ascomycota</taxon>
        <taxon>Pezizomycotina</taxon>
        <taxon>Dothideomycetes</taxon>
        <taxon>Pleosporomycetidae</taxon>
        <taxon>Pleosporales</taxon>
        <taxon>Lindgomycetaceae</taxon>
        <taxon>Clohesyomyces</taxon>
    </lineage>
</organism>